<feature type="signal peptide" evidence="2">
    <location>
        <begin position="1"/>
        <end position="18"/>
    </location>
</feature>
<proteinExistence type="predicted"/>
<accession>A0A439CM68</accession>
<gene>
    <name evidence="3" type="ORF">EKO27_g11863</name>
</gene>
<reference evidence="3 4" key="1">
    <citation type="submission" date="2018-12" db="EMBL/GenBank/DDBJ databases">
        <title>Draft genome sequence of Xylaria grammica IHI A82.</title>
        <authorList>
            <person name="Buettner E."/>
            <person name="Kellner H."/>
        </authorList>
    </citation>
    <scope>NUCLEOTIDE SEQUENCE [LARGE SCALE GENOMIC DNA]</scope>
    <source>
        <strain evidence="3 4">IHI A82</strain>
    </source>
</reference>
<evidence type="ECO:0000313" key="3">
    <source>
        <dbReference type="EMBL" id="RWA03242.1"/>
    </source>
</evidence>
<keyword evidence="2" id="KW-0732">Signal</keyword>
<feature type="region of interest" description="Disordered" evidence="1">
    <location>
        <begin position="67"/>
        <end position="89"/>
    </location>
</feature>
<protein>
    <submittedName>
        <fullName evidence="3">Uncharacterized protein</fullName>
    </submittedName>
</protein>
<organism evidence="3 4">
    <name type="scientific">Xylaria grammica</name>
    <dbReference type="NCBI Taxonomy" id="363999"/>
    <lineage>
        <taxon>Eukaryota</taxon>
        <taxon>Fungi</taxon>
        <taxon>Dikarya</taxon>
        <taxon>Ascomycota</taxon>
        <taxon>Pezizomycotina</taxon>
        <taxon>Sordariomycetes</taxon>
        <taxon>Xylariomycetidae</taxon>
        <taxon>Xylariales</taxon>
        <taxon>Xylariaceae</taxon>
        <taxon>Xylaria</taxon>
    </lineage>
</organism>
<dbReference type="AlphaFoldDB" id="A0A439CM68"/>
<evidence type="ECO:0000256" key="1">
    <source>
        <dbReference type="SAM" id="MobiDB-lite"/>
    </source>
</evidence>
<feature type="compositionally biased region" description="Low complexity" evidence="1">
    <location>
        <begin position="72"/>
        <end position="86"/>
    </location>
</feature>
<sequence length="115" mass="11385">MQLKTIVATALLPMLAVADDTSTLTSTMTMTKYVTISKVATSSVYANLTTSSFHPIGTGYSILPTTTAAEQGSGSPTGSSPTVSPTIDNGGTSGAGSLSAFGFAGVAGMVLAALM</sequence>
<evidence type="ECO:0000313" key="4">
    <source>
        <dbReference type="Proteomes" id="UP000286045"/>
    </source>
</evidence>
<comment type="caution">
    <text evidence="3">The sequence shown here is derived from an EMBL/GenBank/DDBJ whole genome shotgun (WGS) entry which is preliminary data.</text>
</comment>
<name>A0A439CM68_9PEZI</name>
<evidence type="ECO:0000256" key="2">
    <source>
        <dbReference type="SAM" id="SignalP"/>
    </source>
</evidence>
<feature type="chain" id="PRO_5019350570" evidence="2">
    <location>
        <begin position="19"/>
        <end position="115"/>
    </location>
</feature>
<keyword evidence="4" id="KW-1185">Reference proteome</keyword>
<dbReference type="Proteomes" id="UP000286045">
    <property type="component" value="Unassembled WGS sequence"/>
</dbReference>
<dbReference type="EMBL" id="RYZI01000876">
    <property type="protein sequence ID" value="RWA03242.1"/>
    <property type="molecule type" value="Genomic_DNA"/>
</dbReference>